<feature type="compositionally biased region" description="Basic and acidic residues" evidence="1">
    <location>
        <begin position="85"/>
        <end position="94"/>
    </location>
</feature>
<dbReference type="Proteomes" id="UP001371456">
    <property type="component" value="Unassembled WGS sequence"/>
</dbReference>
<feature type="region of interest" description="Disordered" evidence="1">
    <location>
        <begin position="31"/>
        <end position="155"/>
    </location>
</feature>
<evidence type="ECO:0000256" key="1">
    <source>
        <dbReference type="SAM" id="MobiDB-lite"/>
    </source>
</evidence>
<evidence type="ECO:0000313" key="2">
    <source>
        <dbReference type="EMBL" id="KAK6790479.1"/>
    </source>
</evidence>
<evidence type="ECO:0000313" key="3">
    <source>
        <dbReference type="Proteomes" id="UP001371456"/>
    </source>
</evidence>
<gene>
    <name evidence="2" type="ORF">RDI58_014279</name>
</gene>
<name>A0AAN8YEN4_SOLBU</name>
<organism evidence="2 3">
    <name type="scientific">Solanum bulbocastanum</name>
    <name type="common">Wild potato</name>
    <dbReference type="NCBI Taxonomy" id="147425"/>
    <lineage>
        <taxon>Eukaryota</taxon>
        <taxon>Viridiplantae</taxon>
        <taxon>Streptophyta</taxon>
        <taxon>Embryophyta</taxon>
        <taxon>Tracheophyta</taxon>
        <taxon>Spermatophyta</taxon>
        <taxon>Magnoliopsida</taxon>
        <taxon>eudicotyledons</taxon>
        <taxon>Gunneridae</taxon>
        <taxon>Pentapetalae</taxon>
        <taxon>asterids</taxon>
        <taxon>lamiids</taxon>
        <taxon>Solanales</taxon>
        <taxon>Solanaceae</taxon>
        <taxon>Solanoideae</taxon>
        <taxon>Solaneae</taxon>
        <taxon>Solanum</taxon>
    </lineage>
</organism>
<protein>
    <submittedName>
        <fullName evidence="2">Uncharacterized protein</fullName>
    </submittedName>
</protein>
<feature type="compositionally biased region" description="Polar residues" evidence="1">
    <location>
        <begin position="31"/>
        <end position="42"/>
    </location>
</feature>
<dbReference type="EMBL" id="JBANQN010000005">
    <property type="protein sequence ID" value="KAK6790479.1"/>
    <property type="molecule type" value="Genomic_DNA"/>
</dbReference>
<accession>A0AAN8YEN4</accession>
<sequence>MFVFPSNCRIRDRLRVELISMEKCWKKQNDQENAVTTTQQHHPTLKVDPKEVMGTSKKEQLSKEKATTWKVKDANNSTKNTLQGNREEEKRQPKTGEFSNTSRNNSLNSQNKCEKGTAIVQAEADEDKGQAGETHHTSVNGDSQIPPPIKVSYNFDVYRPGQQGKIQISPK</sequence>
<keyword evidence="3" id="KW-1185">Reference proteome</keyword>
<feature type="compositionally biased region" description="Basic and acidic residues" evidence="1">
    <location>
        <begin position="45"/>
        <end position="73"/>
    </location>
</feature>
<feature type="compositionally biased region" description="Polar residues" evidence="1">
    <location>
        <begin position="74"/>
        <end position="84"/>
    </location>
</feature>
<reference evidence="2 3" key="1">
    <citation type="submission" date="2024-02" db="EMBL/GenBank/DDBJ databases">
        <title>de novo genome assembly of Solanum bulbocastanum strain 11H21.</title>
        <authorList>
            <person name="Hosaka A.J."/>
        </authorList>
    </citation>
    <scope>NUCLEOTIDE SEQUENCE [LARGE SCALE GENOMIC DNA]</scope>
    <source>
        <tissue evidence="2">Young leaves</tissue>
    </source>
</reference>
<comment type="caution">
    <text evidence="2">The sequence shown here is derived from an EMBL/GenBank/DDBJ whole genome shotgun (WGS) entry which is preliminary data.</text>
</comment>
<feature type="compositionally biased region" description="Basic and acidic residues" evidence="1">
    <location>
        <begin position="127"/>
        <end position="136"/>
    </location>
</feature>
<proteinExistence type="predicted"/>
<feature type="compositionally biased region" description="Polar residues" evidence="1">
    <location>
        <begin position="97"/>
        <end position="111"/>
    </location>
</feature>
<dbReference type="AlphaFoldDB" id="A0AAN8YEN4"/>